<keyword evidence="8" id="KW-1185">Reference proteome</keyword>
<dbReference type="GO" id="GO:0005886">
    <property type="term" value="C:plasma membrane"/>
    <property type="evidence" value="ECO:0007669"/>
    <property type="project" value="InterPro"/>
</dbReference>
<feature type="chain" id="PRO_5021806442" evidence="6">
    <location>
        <begin position="23"/>
        <end position="185"/>
    </location>
</feature>
<dbReference type="PANTHER" id="PTHR37481:SF1">
    <property type="entry name" value="LIPOPOLYSACCHARIDE EXPORT SYSTEM PROTEIN LPTC"/>
    <property type="match status" value="1"/>
</dbReference>
<evidence type="ECO:0000313" key="8">
    <source>
        <dbReference type="Proteomes" id="UP000317839"/>
    </source>
</evidence>
<dbReference type="OrthoDB" id="6102924at2"/>
<reference evidence="7 8" key="1">
    <citation type="submission" date="2019-06" db="EMBL/GenBank/DDBJ databases">
        <title>Draft genome of Aliikangiella marina GYP-15.</title>
        <authorList>
            <person name="Wang G."/>
        </authorList>
    </citation>
    <scope>NUCLEOTIDE SEQUENCE [LARGE SCALE GENOMIC DNA]</scope>
    <source>
        <strain evidence="7 8">GYP-15</strain>
    </source>
</reference>
<dbReference type="GO" id="GO:0015221">
    <property type="term" value="F:lipopolysaccharide transmembrane transporter activity"/>
    <property type="evidence" value="ECO:0007669"/>
    <property type="project" value="InterPro"/>
</dbReference>
<organism evidence="7 8">
    <name type="scientific">Aliikangiella marina</name>
    <dbReference type="NCBI Taxonomy" id="1712262"/>
    <lineage>
        <taxon>Bacteria</taxon>
        <taxon>Pseudomonadati</taxon>
        <taxon>Pseudomonadota</taxon>
        <taxon>Gammaproteobacteria</taxon>
        <taxon>Oceanospirillales</taxon>
        <taxon>Pleioneaceae</taxon>
        <taxon>Aliikangiella</taxon>
    </lineage>
</organism>
<sequence>MRKRTKAAILASITAIILSVNYWQPSVVTLTPEATELSDADYYFQDVKVKQYASSGKIESQLSAVKMEHYKLDDYSEIVQPRIIIMSDNQSAWQISAETGKLSHKTNQLELKTNTRLFRKDTIQSGELKTDTLLIDMANNIASTRDQVIIENANTRTIAKGMDARFKEEQIELQGPVETVETSNE</sequence>
<dbReference type="InterPro" id="IPR026265">
    <property type="entry name" value="LptC"/>
</dbReference>
<proteinExistence type="predicted"/>
<evidence type="ECO:0000256" key="5">
    <source>
        <dbReference type="ARBA" id="ARBA00023136"/>
    </source>
</evidence>
<gene>
    <name evidence="7" type="primary">lptC</name>
    <name evidence="7" type="ORF">FLL45_15505</name>
</gene>
<feature type="signal peptide" evidence="6">
    <location>
        <begin position="1"/>
        <end position="22"/>
    </location>
</feature>
<name>A0A545T6L5_9GAMM</name>
<keyword evidence="5" id="KW-0472">Membrane</keyword>
<evidence type="ECO:0000256" key="1">
    <source>
        <dbReference type="ARBA" id="ARBA00022475"/>
    </source>
</evidence>
<dbReference type="NCBIfam" id="TIGR04409">
    <property type="entry name" value="LptC_YrbK"/>
    <property type="match status" value="1"/>
</dbReference>
<evidence type="ECO:0000256" key="6">
    <source>
        <dbReference type="SAM" id="SignalP"/>
    </source>
</evidence>
<dbReference type="PANTHER" id="PTHR37481">
    <property type="entry name" value="LIPOPOLYSACCHARIDE EXPORT SYSTEM PROTEIN LPTC"/>
    <property type="match status" value="1"/>
</dbReference>
<keyword evidence="4" id="KW-1133">Transmembrane helix</keyword>
<evidence type="ECO:0000256" key="3">
    <source>
        <dbReference type="ARBA" id="ARBA00022692"/>
    </source>
</evidence>
<evidence type="ECO:0000313" key="7">
    <source>
        <dbReference type="EMBL" id="TQV72870.1"/>
    </source>
</evidence>
<keyword evidence="6" id="KW-0732">Signal</keyword>
<comment type="caution">
    <text evidence="7">The sequence shown here is derived from an EMBL/GenBank/DDBJ whole genome shotgun (WGS) entry which is preliminary data.</text>
</comment>
<dbReference type="RefSeq" id="WP_142942996.1">
    <property type="nucleotide sequence ID" value="NZ_VIKR01000004.1"/>
</dbReference>
<dbReference type="GO" id="GO:0030288">
    <property type="term" value="C:outer membrane-bounded periplasmic space"/>
    <property type="evidence" value="ECO:0007669"/>
    <property type="project" value="TreeGrafter"/>
</dbReference>
<dbReference type="AlphaFoldDB" id="A0A545T6L5"/>
<dbReference type="Proteomes" id="UP000317839">
    <property type="component" value="Unassembled WGS sequence"/>
</dbReference>
<dbReference type="InterPro" id="IPR052363">
    <property type="entry name" value="LPS_export_LptC"/>
</dbReference>
<dbReference type="EMBL" id="VIKR01000004">
    <property type="protein sequence ID" value="TQV72870.1"/>
    <property type="molecule type" value="Genomic_DNA"/>
</dbReference>
<keyword evidence="2" id="KW-0997">Cell inner membrane</keyword>
<protein>
    <submittedName>
        <fullName evidence="7">LPS export ABC transporter periplasmic protein LptC</fullName>
    </submittedName>
</protein>
<dbReference type="GO" id="GO:0017089">
    <property type="term" value="F:glycolipid transfer activity"/>
    <property type="evidence" value="ECO:0007669"/>
    <property type="project" value="TreeGrafter"/>
</dbReference>
<evidence type="ECO:0000256" key="2">
    <source>
        <dbReference type="ARBA" id="ARBA00022519"/>
    </source>
</evidence>
<evidence type="ECO:0000256" key="4">
    <source>
        <dbReference type="ARBA" id="ARBA00022989"/>
    </source>
</evidence>
<keyword evidence="1" id="KW-1003">Cell membrane</keyword>
<accession>A0A545T6L5</accession>
<keyword evidence="3" id="KW-0812">Transmembrane</keyword>
<dbReference type="InterPro" id="IPR010664">
    <property type="entry name" value="LipoPS_assembly_LptC-rel"/>
</dbReference>
<dbReference type="Pfam" id="PF06835">
    <property type="entry name" value="LptC"/>
    <property type="match status" value="1"/>
</dbReference>
<dbReference type="Gene3D" id="2.60.450.10">
    <property type="entry name" value="Lipopolysaccharide (LPS) transport protein A like domain"/>
    <property type="match status" value="1"/>
</dbReference>